<gene>
    <name evidence="1" type="ORF">SAMN06295984_2292</name>
</gene>
<organism evidence="1 2">
    <name type="scientific">Sphingopyxis terrae subsp. ummariensis</name>
    <dbReference type="NCBI Taxonomy" id="429001"/>
    <lineage>
        <taxon>Bacteria</taxon>
        <taxon>Pseudomonadati</taxon>
        <taxon>Pseudomonadota</taxon>
        <taxon>Alphaproteobacteria</taxon>
        <taxon>Sphingomonadales</taxon>
        <taxon>Sphingomonadaceae</taxon>
        <taxon>Sphingopyxis</taxon>
    </lineage>
</organism>
<dbReference type="AlphaFoldDB" id="A0A1Y6FQ13"/>
<evidence type="ECO:0000313" key="1">
    <source>
        <dbReference type="EMBL" id="SMQ76869.1"/>
    </source>
</evidence>
<keyword evidence="2" id="KW-1185">Reference proteome</keyword>
<dbReference type="Proteomes" id="UP000194469">
    <property type="component" value="Unassembled WGS sequence"/>
</dbReference>
<reference evidence="2" key="1">
    <citation type="submission" date="2017-04" db="EMBL/GenBank/DDBJ databases">
        <authorList>
            <person name="Varghese N."/>
            <person name="Submissions S."/>
        </authorList>
    </citation>
    <scope>NUCLEOTIDE SEQUENCE [LARGE SCALE GENOMIC DNA]</scope>
    <source>
        <strain evidence="2">UI2</strain>
    </source>
</reference>
<evidence type="ECO:0000313" key="2">
    <source>
        <dbReference type="Proteomes" id="UP000194469"/>
    </source>
</evidence>
<proteinExistence type="predicted"/>
<accession>A0A1Y6FQ13</accession>
<protein>
    <submittedName>
        <fullName evidence="1">Uncharacterized protein</fullName>
    </submittedName>
</protein>
<name>A0A1Y6FQ13_9SPHN</name>
<sequence length="44" mass="4948">MALRTGACTGQVNRLAFFGMTAKERPADPKRASLANELWRIDWP</sequence>
<dbReference type="EMBL" id="FXWL01000002">
    <property type="protein sequence ID" value="SMQ76869.1"/>
    <property type="molecule type" value="Genomic_DNA"/>
</dbReference>